<proteinExistence type="predicted"/>
<evidence type="ECO:0000256" key="1">
    <source>
        <dbReference type="SAM" id="MobiDB-lite"/>
    </source>
</evidence>
<comment type="caution">
    <text evidence="2">The sequence shown here is derived from an EMBL/GenBank/DDBJ whole genome shotgun (WGS) entry which is preliminary data.</text>
</comment>
<keyword evidence="3" id="KW-1185">Reference proteome</keyword>
<evidence type="ECO:0000313" key="2">
    <source>
        <dbReference type="EMBL" id="KAL0098048.1"/>
    </source>
</evidence>
<protein>
    <submittedName>
        <fullName evidence="2">Uncharacterized protein</fullName>
    </submittedName>
</protein>
<dbReference type="EMBL" id="JBCLYO010000001">
    <property type="protein sequence ID" value="KAL0098048.1"/>
    <property type="molecule type" value="Genomic_DNA"/>
</dbReference>
<evidence type="ECO:0000313" key="3">
    <source>
        <dbReference type="Proteomes" id="UP001448207"/>
    </source>
</evidence>
<name>A0ABR3BHK0_PHYBL</name>
<feature type="region of interest" description="Disordered" evidence="1">
    <location>
        <begin position="70"/>
        <end position="91"/>
    </location>
</feature>
<organism evidence="2 3">
    <name type="scientific">Phycomyces blakesleeanus</name>
    <dbReference type="NCBI Taxonomy" id="4837"/>
    <lineage>
        <taxon>Eukaryota</taxon>
        <taxon>Fungi</taxon>
        <taxon>Fungi incertae sedis</taxon>
        <taxon>Mucoromycota</taxon>
        <taxon>Mucoromycotina</taxon>
        <taxon>Mucoromycetes</taxon>
        <taxon>Mucorales</taxon>
        <taxon>Phycomycetaceae</taxon>
        <taxon>Phycomyces</taxon>
    </lineage>
</organism>
<sequence length="207" mass="23913">MPKTPPLLMPTVRDGYLSRDYQYNDTGLWQRASQEDNPYDPSWTPDPLCETEQEATQEYRTIFNQNGIYGSHSETSTLDHLEPSQPQHINESKDQMGTLENRPEYSTQHLPNSTIPSVLSEEAAEIREMINILLVNTLDIIRQTEEGQNGLLDRLRNHSRFLESRGQSITIIWQNIRSHAISITEVPHRDLEFTRQETNLGGQQRPE</sequence>
<dbReference type="Proteomes" id="UP001448207">
    <property type="component" value="Unassembled WGS sequence"/>
</dbReference>
<accession>A0ABR3BHK0</accession>
<gene>
    <name evidence="2" type="ORF">J3Q64DRAFT_1716480</name>
</gene>
<reference evidence="2 3" key="1">
    <citation type="submission" date="2024-04" db="EMBL/GenBank/DDBJ databases">
        <title>Symmetric and asymmetric DNA N6-adenine methylation regulates different biological responses in Mucorales.</title>
        <authorList>
            <consortium name="Lawrence Berkeley National Laboratory"/>
            <person name="Lax C."/>
            <person name="Mondo S.J."/>
            <person name="Osorio-Concepcion M."/>
            <person name="Muszewska A."/>
            <person name="Corrochano-Luque M."/>
            <person name="Gutierrez G."/>
            <person name="Riley R."/>
            <person name="Lipzen A."/>
            <person name="Guo J."/>
            <person name="Hundley H."/>
            <person name="Amirebrahimi M."/>
            <person name="Ng V."/>
            <person name="Lorenzo-Gutierrez D."/>
            <person name="Binder U."/>
            <person name="Yang J."/>
            <person name="Song Y."/>
            <person name="Canovas D."/>
            <person name="Navarro E."/>
            <person name="Freitag M."/>
            <person name="Gabaldon T."/>
            <person name="Grigoriev I.V."/>
            <person name="Corrochano L.M."/>
            <person name="Nicolas F.E."/>
            <person name="Garre V."/>
        </authorList>
    </citation>
    <scope>NUCLEOTIDE SEQUENCE [LARGE SCALE GENOMIC DNA]</scope>
    <source>
        <strain evidence="2 3">L51</strain>
    </source>
</reference>